<dbReference type="PATRIC" id="fig|1217656.3.peg.436"/>
<reference evidence="1 2" key="1">
    <citation type="submission" date="2013-02" db="EMBL/GenBank/DDBJ databases">
        <title>The Genome Sequence of Acinetobacter guillouiae NIPH 991.</title>
        <authorList>
            <consortium name="The Broad Institute Genome Sequencing Platform"/>
            <consortium name="The Broad Institute Genome Sequencing Center for Infectious Disease"/>
            <person name="Cerqueira G."/>
            <person name="Feldgarden M."/>
            <person name="Courvalin P."/>
            <person name="Perichon B."/>
            <person name="Grillot-Courvalin C."/>
            <person name="Clermont D."/>
            <person name="Rocha E."/>
            <person name="Yoon E.-J."/>
            <person name="Nemec A."/>
            <person name="Walker B."/>
            <person name="Young S.K."/>
            <person name="Zeng Q."/>
            <person name="Gargeya S."/>
            <person name="Fitzgerald M."/>
            <person name="Haas B."/>
            <person name="Abouelleil A."/>
            <person name="Alvarado L."/>
            <person name="Arachchi H.M."/>
            <person name="Berlin A.M."/>
            <person name="Chapman S.B."/>
            <person name="Dewar J."/>
            <person name="Goldberg J."/>
            <person name="Griggs A."/>
            <person name="Gujja S."/>
            <person name="Hansen M."/>
            <person name="Howarth C."/>
            <person name="Imamovic A."/>
            <person name="Larimer J."/>
            <person name="McCowan C."/>
            <person name="Murphy C."/>
            <person name="Neiman D."/>
            <person name="Pearson M."/>
            <person name="Priest M."/>
            <person name="Roberts A."/>
            <person name="Saif S."/>
            <person name="Shea T."/>
            <person name="Sisk P."/>
            <person name="Sykes S."/>
            <person name="Wortman J."/>
            <person name="Nusbaum C."/>
            <person name="Birren B."/>
        </authorList>
    </citation>
    <scope>NUCLEOTIDE SEQUENCE [LARGE SCALE GENOMIC DNA]</scope>
    <source>
        <strain evidence="1 2">NIPH 991</strain>
    </source>
</reference>
<gene>
    <name evidence="1" type="ORF">F964_00443</name>
</gene>
<proteinExistence type="predicted"/>
<name>N8YGA5_ACIGI</name>
<dbReference type="HOGENOM" id="CLU_1509384_0_0_6"/>
<dbReference type="eggNOG" id="ENOG5033IXG">
    <property type="taxonomic scope" value="Bacteria"/>
</dbReference>
<dbReference type="RefSeq" id="WP_004817265.1">
    <property type="nucleotide sequence ID" value="NZ_KB849455.1"/>
</dbReference>
<dbReference type="AlphaFoldDB" id="N8YGA5"/>
<accession>N8YGA5</accession>
<organism evidence="1 2">
    <name type="scientific">Acinetobacter guillouiae NIPH 991</name>
    <dbReference type="NCBI Taxonomy" id="1217656"/>
    <lineage>
        <taxon>Bacteria</taxon>
        <taxon>Pseudomonadati</taxon>
        <taxon>Pseudomonadota</taxon>
        <taxon>Gammaproteobacteria</taxon>
        <taxon>Moraxellales</taxon>
        <taxon>Moraxellaceae</taxon>
        <taxon>Acinetobacter</taxon>
    </lineage>
</organism>
<evidence type="ECO:0000313" key="1">
    <source>
        <dbReference type="EMBL" id="ENV18643.1"/>
    </source>
</evidence>
<protein>
    <submittedName>
        <fullName evidence="1">Uncharacterized protein</fullName>
    </submittedName>
</protein>
<dbReference type="EMBL" id="APPJ01000004">
    <property type="protein sequence ID" value="ENV18643.1"/>
    <property type="molecule type" value="Genomic_DNA"/>
</dbReference>
<comment type="caution">
    <text evidence="1">The sequence shown here is derived from an EMBL/GenBank/DDBJ whole genome shotgun (WGS) entry which is preliminary data.</text>
</comment>
<keyword evidence="2" id="KW-1185">Reference proteome</keyword>
<sequence length="188" mass="21384">MKRSNITRKPLPSSVLVNLKAEEKVKKQTRYPKKLENLLFLVLVGILTSGCSEKMFQPPPPDFLEWIAPNSSIVDVKKKLLECGMPEPSGKSPEYQQLGRNAQVSISLCMVNAGFSDKDEYPLCKYEKDRVLPVCASGAEIPTPDINRRLNSHYCRTKSNYQYCKQNARFPELCDKNDYVNPRPECLP</sequence>
<evidence type="ECO:0000313" key="2">
    <source>
        <dbReference type="Proteomes" id="UP000013148"/>
    </source>
</evidence>
<dbReference type="Proteomes" id="UP000013148">
    <property type="component" value="Unassembled WGS sequence"/>
</dbReference>